<gene>
    <name evidence="3" type="ORF">C9J12_22425</name>
</gene>
<protein>
    <recommendedName>
        <fullName evidence="2">Chlorhexidine efflux transporter domain-containing protein</fullName>
    </recommendedName>
</protein>
<keyword evidence="4" id="KW-1185">Reference proteome</keyword>
<feature type="transmembrane region" description="Helical" evidence="1">
    <location>
        <begin position="102"/>
        <end position="126"/>
    </location>
</feature>
<evidence type="ECO:0000256" key="1">
    <source>
        <dbReference type="SAM" id="Phobius"/>
    </source>
</evidence>
<dbReference type="InterPro" id="IPR007896">
    <property type="entry name" value="BTP_bacteria"/>
</dbReference>
<keyword evidence="1" id="KW-1133">Transmembrane helix</keyword>
<feature type="domain" description="Chlorhexidine efflux transporter" evidence="2">
    <location>
        <begin position="69"/>
        <end position="132"/>
    </location>
</feature>
<organism evidence="3 4">
    <name type="scientific">Photobacterium frigidiphilum</name>
    <dbReference type="NCBI Taxonomy" id="264736"/>
    <lineage>
        <taxon>Bacteria</taxon>
        <taxon>Pseudomonadati</taxon>
        <taxon>Pseudomonadota</taxon>
        <taxon>Gammaproteobacteria</taxon>
        <taxon>Vibrionales</taxon>
        <taxon>Vibrionaceae</taxon>
        <taxon>Photobacterium</taxon>
    </lineage>
</organism>
<dbReference type="Proteomes" id="UP000240987">
    <property type="component" value="Unassembled WGS sequence"/>
</dbReference>
<dbReference type="NCBIfam" id="NF033664">
    <property type="entry name" value="PACE_transport"/>
    <property type="match status" value="1"/>
</dbReference>
<name>A0A2T3J9I2_9GAMM</name>
<dbReference type="AlphaFoldDB" id="A0A2T3J9I2"/>
<keyword evidence="1" id="KW-0812">Transmembrane</keyword>
<evidence type="ECO:0000313" key="3">
    <source>
        <dbReference type="EMBL" id="PSU45466.1"/>
    </source>
</evidence>
<keyword evidence="1" id="KW-0472">Membrane</keyword>
<comment type="caution">
    <text evidence="3">The sequence shown here is derived from an EMBL/GenBank/DDBJ whole genome shotgun (WGS) entry which is preliminary data.</text>
</comment>
<feature type="transmembrane region" description="Helical" evidence="1">
    <location>
        <begin position="7"/>
        <end position="29"/>
    </location>
</feature>
<dbReference type="RefSeq" id="WP_107244732.1">
    <property type="nucleotide sequence ID" value="NZ_PYMJ01000030.1"/>
</dbReference>
<proteinExistence type="predicted"/>
<accession>A0A2T3J9I2</accession>
<sequence length="140" mass="15991">MSFKERIFHSVLFEIIALLCFMVAASFVTKADTKSVAGLAIGLSMIAMTWNYIYNLVFDRVFGENRASRGLKIRIGHGLGFELGLVFVSFPLMMWVLQLDFWTVFIMDAGVVIFFLVYAIVYNWCYDTIRSRFIPMVAAS</sequence>
<evidence type="ECO:0000259" key="2">
    <source>
        <dbReference type="Pfam" id="PF05232"/>
    </source>
</evidence>
<evidence type="ECO:0000313" key="4">
    <source>
        <dbReference type="Proteomes" id="UP000240987"/>
    </source>
</evidence>
<reference evidence="3 4" key="1">
    <citation type="submission" date="2018-01" db="EMBL/GenBank/DDBJ databases">
        <title>Whole genome sequencing of Histamine producing bacteria.</title>
        <authorList>
            <person name="Butler K."/>
        </authorList>
    </citation>
    <scope>NUCLEOTIDE SEQUENCE [LARGE SCALE GENOMIC DNA]</scope>
    <source>
        <strain evidence="3 4">JCM 12947</strain>
    </source>
</reference>
<dbReference type="Pfam" id="PF05232">
    <property type="entry name" value="BTP"/>
    <property type="match status" value="2"/>
</dbReference>
<dbReference type="InterPro" id="IPR058208">
    <property type="entry name" value="PACE"/>
</dbReference>
<feature type="transmembrane region" description="Helical" evidence="1">
    <location>
        <begin position="75"/>
        <end position="96"/>
    </location>
</feature>
<feature type="domain" description="Chlorhexidine efflux transporter" evidence="2">
    <location>
        <begin position="1"/>
        <end position="63"/>
    </location>
</feature>
<feature type="transmembrane region" description="Helical" evidence="1">
    <location>
        <begin position="35"/>
        <end position="54"/>
    </location>
</feature>
<dbReference type="EMBL" id="PYMJ01000030">
    <property type="protein sequence ID" value="PSU45466.1"/>
    <property type="molecule type" value="Genomic_DNA"/>
</dbReference>
<dbReference type="OrthoDB" id="1631120at2"/>